<evidence type="ECO:0000256" key="3">
    <source>
        <dbReference type="ARBA" id="ARBA00022553"/>
    </source>
</evidence>
<reference evidence="9 10" key="1">
    <citation type="journal article" date="2016" name="Nat. Commun.">
        <title>Thousands of microbial genomes shed light on interconnected biogeochemical processes in an aquifer system.</title>
        <authorList>
            <person name="Anantharaman K."/>
            <person name="Brown C.T."/>
            <person name="Hug L.A."/>
            <person name="Sharon I."/>
            <person name="Castelle C.J."/>
            <person name="Probst A.J."/>
            <person name="Thomas B.C."/>
            <person name="Singh A."/>
            <person name="Wilkins M.J."/>
            <person name="Karaoz U."/>
            <person name="Brodie E.L."/>
            <person name="Williams K.H."/>
            <person name="Hubbard S.S."/>
            <person name="Banfield J.F."/>
        </authorList>
    </citation>
    <scope>NUCLEOTIDE SEQUENCE [LARGE SCALE GENOMIC DNA]</scope>
</reference>
<keyword evidence="5" id="KW-0418">Kinase</keyword>
<dbReference type="InterPro" id="IPR036890">
    <property type="entry name" value="HATPase_C_sf"/>
</dbReference>
<feature type="transmembrane region" description="Helical" evidence="7">
    <location>
        <begin position="79"/>
        <end position="101"/>
    </location>
</feature>
<sequence length="342" mass="37969">MEKVTGLRNNQFQVTRLRLTGIYAALLLVVLVISGVTTHSVFSNRLEQRMFSRERPFPLPPPQILEIGREARAQARQELITSMILVNGTLFIGAVGLSYILAGLTLRPIKKAYEGQRRFLSDASHELRTPLAILQTDLENELDNTKASTQEKENSQSHLEEVRRMGKIVKDLLLISRLDGENQLSTPKDVVDLEEIVAIATKRLEGYARKHEVKIFSSPITRETPLVVIGNKEHLLQAVTNLIKNGIDYNNPNGKVLLSLKHDQKTAVVTVSDTGIGIAEEEIPKLFDRFYRVDQSRSREMGGSGLGLSIVQSVVHSYGGTVHISSKPGEGTTITLTFPLEA</sequence>
<dbReference type="EMBL" id="MHHR01000002">
    <property type="protein sequence ID" value="OGY35211.1"/>
    <property type="molecule type" value="Genomic_DNA"/>
</dbReference>
<dbReference type="FunFam" id="3.30.565.10:FF:000006">
    <property type="entry name" value="Sensor histidine kinase WalK"/>
    <property type="match status" value="1"/>
</dbReference>
<comment type="caution">
    <text evidence="9">The sequence shown here is derived from an EMBL/GenBank/DDBJ whole genome shotgun (WGS) entry which is preliminary data.</text>
</comment>
<evidence type="ECO:0000313" key="10">
    <source>
        <dbReference type="Proteomes" id="UP000177528"/>
    </source>
</evidence>
<dbReference type="InterPro" id="IPR005467">
    <property type="entry name" value="His_kinase_dom"/>
</dbReference>
<dbReference type="EC" id="2.7.13.3" evidence="2"/>
<dbReference type="Pfam" id="PF00512">
    <property type="entry name" value="HisKA"/>
    <property type="match status" value="1"/>
</dbReference>
<evidence type="ECO:0000256" key="2">
    <source>
        <dbReference type="ARBA" id="ARBA00012438"/>
    </source>
</evidence>
<dbReference type="Pfam" id="PF02518">
    <property type="entry name" value="HATPase_c"/>
    <property type="match status" value="1"/>
</dbReference>
<keyword evidence="7" id="KW-0812">Transmembrane</keyword>
<keyword evidence="3" id="KW-0597">Phosphoprotein</keyword>
<comment type="catalytic activity">
    <reaction evidence="1">
        <text>ATP + protein L-histidine = ADP + protein N-phospho-L-histidine.</text>
        <dbReference type="EC" id="2.7.13.3"/>
    </reaction>
</comment>
<protein>
    <recommendedName>
        <fullName evidence="2">histidine kinase</fullName>
        <ecNumber evidence="2">2.7.13.3</ecNumber>
    </recommendedName>
</protein>
<keyword evidence="7" id="KW-0472">Membrane</keyword>
<evidence type="ECO:0000259" key="8">
    <source>
        <dbReference type="PROSITE" id="PS50109"/>
    </source>
</evidence>
<dbReference type="AlphaFoldDB" id="A0A1G1X5Z7"/>
<dbReference type="InterPro" id="IPR003661">
    <property type="entry name" value="HisK_dim/P_dom"/>
</dbReference>
<dbReference type="SMART" id="SM00388">
    <property type="entry name" value="HisKA"/>
    <property type="match status" value="1"/>
</dbReference>
<dbReference type="PANTHER" id="PTHR45453">
    <property type="entry name" value="PHOSPHATE REGULON SENSOR PROTEIN PHOR"/>
    <property type="match status" value="1"/>
</dbReference>
<dbReference type="PRINTS" id="PR00344">
    <property type="entry name" value="BCTRLSENSOR"/>
</dbReference>
<dbReference type="PROSITE" id="PS50109">
    <property type="entry name" value="HIS_KIN"/>
    <property type="match status" value="1"/>
</dbReference>
<dbReference type="SUPFAM" id="SSF55874">
    <property type="entry name" value="ATPase domain of HSP90 chaperone/DNA topoisomerase II/histidine kinase"/>
    <property type="match status" value="1"/>
</dbReference>
<dbReference type="CDD" id="cd00082">
    <property type="entry name" value="HisKA"/>
    <property type="match status" value="1"/>
</dbReference>
<feature type="transmembrane region" description="Helical" evidence="7">
    <location>
        <begin position="20"/>
        <end position="42"/>
    </location>
</feature>
<dbReference type="SUPFAM" id="SSF47384">
    <property type="entry name" value="Homodimeric domain of signal transducing histidine kinase"/>
    <property type="match status" value="1"/>
</dbReference>
<name>A0A1G1X5Z7_9BACT</name>
<dbReference type="Proteomes" id="UP000177528">
    <property type="component" value="Unassembled WGS sequence"/>
</dbReference>
<accession>A0A1G1X5Z7</accession>
<proteinExistence type="predicted"/>
<gene>
    <name evidence="9" type="ORF">A3D99_00885</name>
</gene>
<dbReference type="InterPro" id="IPR050351">
    <property type="entry name" value="BphY/WalK/GraS-like"/>
</dbReference>
<dbReference type="Gene3D" id="3.30.565.10">
    <property type="entry name" value="Histidine kinase-like ATPase, C-terminal domain"/>
    <property type="match status" value="1"/>
</dbReference>
<dbReference type="InterPro" id="IPR003594">
    <property type="entry name" value="HATPase_dom"/>
</dbReference>
<dbReference type="Gene3D" id="1.10.287.130">
    <property type="match status" value="1"/>
</dbReference>
<evidence type="ECO:0000256" key="1">
    <source>
        <dbReference type="ARBA" id="ARBA00000085"/>
    </source>
</evidence>
<evidence type="ECO:0000256" key="4">
    <source>
        <dbReference type="ARBA" id="ARBA00022679"/>
    </source>
</evidence>
<evidence type="ECO:0000256" key="6">
    <source>
        <dbReference type="ARBA" id="ARBA00023012"/>
    </source>
</evidence>
<dbReference type="InterPro" id="IPR004358">
    <property type="entry name" value="Sig_transdc_His_kin-like_C"/>
</dbReference>
<keyword evidence="7" id="KW-1133">Transmembrane helix</keyword>
<evidence type="ECO:0000256" key="7">
    <source>
        <dbReference type="SAM" id="Phobius"/>
    </source>
</evidence>
<dbReference type="SMART" id="SM00387">
    <property type="entry name" value="HATPase_c"/>
    <property type="match status" value="1"/>
</dbReference>
<evidence type="ECO:0000256" key="5">
    <source>
        <dbReference type="ARBA" id="ARBA00022777"/>
    </source>
</evidence>
<dbReference type="InterPro" id="IPR036097">
    <property type="entry name" value="HisK_dim/P_sf"/>
</dbReference>
<dbReference type="PANTHER" id="PTHR45453:SF1">
    <property type="entry name" value="PHOSPHATE REGULON SENSOR PROTEIN PHOR"/>
    <property type="match status" value="1"/>
</dbReference>
<feature type="domain" description="Histidine kinase" evidence="8">
    <location>
        <begin position="122"/>
        <end position="342"/>
    </location>
</feature>
<organism evidence="9 10">
    <name type="scientific">Candidatus Andersenbacteria bacterium RIFCSPHIGHO2_12_FULL_45_11</name>
    <dbReference type="NCBI Taxonomy" id="1797281"/>
    <lineage>
        <taxon>Bacteria</taxon>
        <taxon>Candidatus Anderseniibacteriota</taxon>
    </lineage>
</organism>
<dbReference type="GO" id="GO:0004721">
    <property type="term" value="F:phosphoprotein phosphatase activity"/>
    <property type="evidence" value="ECO:0007669"/>
    <property type="project" value="TreeGrafter"/>
</dbReference>
<dbReference type="GO" id="GO:0000155">
    <property type="term" value="F:phosphorelay sensor kinase activity"/>
    <property type="evidence" value="ECO:0007669"/>
    <property type="project" value="InterPro"/>
</dbReference>
<dbReference type="GO" id="GO:0016036">
    <property type="term" value="P:cellular response to phosphate starvation"/>
    <property type="evidence" value="ECO:0007669"/>
    <property type="project" value="TreeGrafter"/>
</dbReference>
<keyword evidence="4" id="KW-0808">Transferase</keyword>
<evidence type="ECO:0000313" key="9">
    <source>
        <dbReference type="EMBL" id="OGY35211.1"/>
    </source>
</evidence>
<dbReference type="GO" id="GO:0005886">
    <property type="term" value="C:plasma membrane"/>
    <property type="evidence" value="ECO:0007669"/>
    <property type="project" value="TreeGrafter"/>
</dbReference>
<keyword evidence="6" id="KW-0902">Two-component regulatory system</keyword>